<feature type="chain" id="PRO_5042157741" evidence="2">
    <location>
        <begin position="29"/>
        <end position="183"/>
    </location>
</feature>
<dbReference type="GO" id="GO:0004180">
    <property type="term" value="F:carboxypeptidase activity"/>
    <property type="evidence" value="ECO:0007669"/>
    <property type="project" value="UniProtKB-KW"/>
</dbReference>
<dbReference type="InterPro" id="IPR058193">
    <property type="entry name" value="VanY/YodJ_core_dom"/>
</dbReference>
<reference evidence="5 7" key="2">
    <citation type="submission" date="2018-08" db="EMBL/GenBank/DDBJ databases">
        <title>Genomic Encyclopedia of Archaeal and Bacterial Type Strains, Phase II (KMG-II): from individual species to whole genera.</title>
        <authorList>
            <person name="Goeker M."/>
        </authorList>
    </citation>
    <scope>NUCLEOTIDE SEQUENCE [LARGE SCALE GENOMIC DNA]</scope>
    <source>
        <strain evidence="5 7">DSM 2261</strain>
    </source>
</reference>
<dbReference type="InterPro" id="IPR009045">
    <property type="entry name" value="Zn_M74/Hedgehog-like"/>
</dbReference>
<proteinExistence type="predicted"/>
<evidence type="ECO:0000313" key="6">
    <source>
        <dbReference type="Proteomes" id="UP000035579"/>
    </source>
</evidence>
<gene>
    <name evidence="4" type="ORF">AA314_01790</name>
    <name evidence="5" type="ORF">ATI61_104428</name>
</gene>
<dbReference type="Proteomes" id="UP000035579">
    <property type="component" value="Chromosome"/>
</dbReference>
<dbReference type="SUPFAM" id="SSF55166">
    <property type="entry name" value="Hedgehog/DD-peptidase"/>
    <property type="match status" value="1"/>
</dbReference>
<organism evidence="4 6">
    <name type="scientific">Archangium gephyra</name>
    <dbReference type="NCBI Taxonomy" id="48"/>
    <lineage>
        <taxon>Bacteria</taxon>
        <taxon>Pseudomonadati</taxon>
        <taxon>Myxococcota</taxon>
        <taxon>Myxococcia</taxon>
        <taxon>Myxococcales</taxon>
        <taxon>Cystobacterineae</taxon>
        <taxon>Archangiaceae</taxon>
        <taxon>Archangium</taxon>
    </lineage>
</organism>
<dbReference type="PANTHER" id="PTHR34385:SF1">
    <property type="entry name" value="PEPTIDOGLYCAN L-ALANYL-D-GLUTAMATE ENDOPEPTIDASE CWLK"/>
    <property type="match status" value="1"/>
</dbReference>
<keyword evidence="2" id="KW-0732">Signal</keyword>
<evidence type="ECO:0000313" key="5">
    <source>
        <dbReference type="EMBL" id="REG33138.1"/>
    </source>
</evidence>
<dbReference type="Proteomes" id="UP000256345">
    <property type="component" value="Unassembled WGS sequence"/>
</dbReference>
<feature type="domain" description="D-alanyl-D-alanine carboxypeptidase-like core" evidence="3">
    <location>
        <begin position="48"/>
        <end position="152"/>
    </location>
</feature>
<keyword evidence="4" id="KW-0645">Protease</keyword>
<feature type="region of interest" description="Disordered" evidence="1">
    <location>
        <begin position="149"/>
        <end position="183"/>
    </location>
</feature>
<keyword evidence="4" id="KW-0121">Carboxypeptidase</keyword>
<sequence>MPFPPLRWSLFLALVCLLVPGLAPGAQAKRKRAKTAAPKHLVALPGGESLRRDAAASFQRMATSARAEGIWLWVTSGYRTRREQRLLYERYRKGLGPKAARPGQSNHQRGLAVDVVVGDEESPTYQWLAANACRHGFRRTVPSEPWHWEYRPRTTRAPAPGTDCTGQPQPSEEPPRTASKDLS</sequence>
<feature type="compositionally biased region" description="Basic and acidic residues" evidence="1">
    <location>
        <begin position="173"/>
        <end position="183"/>
    </location>
</feature>
<keyword evidence="7" id="KW-1185">Reference proteome</keyword>
<dbReference type="AlphaFoldDB" id="A0AAC8Q3B8"/>
<evidence type="ECO:0000256" key="1">
    <source>
        <dbReference type="SAM" id="MobiDB-lite"/>
    </source>
</evidence>
<dbReference type="Gene3D" id="3.30.1380.10">
    <property type="match status" value="1"/>
</dbReference>
<dbReference type="GO" id="GO:0006508">
    <property type="term" value="P:proteolysis"/>
    <property type="evidence" value="ECO:0007669"/>
    <property type="project" value="InterPro"/>
</dbReference>
<dbReference type="EMBL" id="QUMU01000004">
    <property type="protein sequence ID" value="REG33138.1"/>
    <property type="molecule type" value="Genomic_DNA"/>
</dbReference>
<keyword evidence="4" id="KW-0378">Hydrolase</keyword>
<evidence type="ECO:0000259" key="3">
    <source>
        <dbReference type="Pfam" id="PF02557"/>
    </source>
</evidence>
<dbReference type="CDD" id="cd14852">
    <property type="entry name" value="LD-carboxypeptidase"/>
    <property type="match status" value="1"/>
</dbReference>
<dbReference type="KEGG" id="age:AA314_01790"/>
<dbReference type="EMBL" id="CP011509">
    <property type="protein sequence ID" value="AKJ00164.1"/>
    <property type="molecule type" value="Genomic_DNA"/>
</dbReference>
<accession>A0AAC8Q3B8</accession>
<evidence type="ECO:0000313" key="4">
    <source>
        <dbReference type="EMBL" id="AKJ00164.1"/>
    </source>
</evidence>
<dbReference type="InterPro" id="IPR052179">
    <property type="entry name" value="DD-CPase-like"/>
</dbReference>
<feature type="signal peptide" evidence="2">
    <location>
        <begin position="1"/>
        <end position="28"/>
    </location>
</feature>
<evidence type="ECO:0000256" key="2">
    <source>
        <dbReference type="SAM" id="SignalP"/>
    </source>
</evidence>
<dbReference type="RefSeq" id="WP_116120085.1">
    <property type="nucleotide sequence ID" value="NZ_CP011509.1"/>
</dbReference>
<dbReference type="PANTHER" id="PTHR34385">
    <property type="entry name" value="D-ALANYL-D-ALANINE CARBOXYPEPTIDASE"/>
    <property type="match status" value="1"/>
</dbReference>
<evidence type="ECO:0000313" key="7">
    <source>
        <dbReference type="Proteomes" id="UP000256345"/>
    </source>
</evidence>
<name>A0AAC8Q3B8_9BACT</name>
<reference evidence="4 6" key="1">
    <citation type="submission" date="2015-05" db="EMBL/GenBank/DDBJ databases">
        <title>Genome assembly of Archangium gephyra DSM 2261.</title>
        <authorList>
            <person name="Sharma G."/>
            <person name="Subramanian S."/>
        </authorList>
    </citation>
    <scope>NUCLEOTIDE SEQUENCE [LARGE SCALE GENOMIC DNA]</scope>
    <source>
        <strain evidence="4 6">DSM 2261</strain>
    </source>
</reference>
<dbReference type="InterPro" id="IPR003709">
    <property type="entry name" value="VanY-like_core_dom"/>
</dbReference>
<dbReference type="Pfam" id="PF02557">
    <property type="entry name" value="VanY"/>
    <property type="match status" value="1"/>
</dbReference>
<protein>
    <submittedName>
        <fullName evidence="4">D-alanyl-D-alanine carboxypeptidase</fullName>
    </submittedName>
</protein>